<dbReference type="EMBL" id="CAKOFQ010006944">
    <property type="protein sequence ID" value="CAH1983739.1"/>
    <property type="molecule type" value="Genomic_DNA"/>
</dbReference>
<evidence type="ECO:0000313" key="4">
    <source>
        <dbReference type="EMBL" id="CAH1983739.1"/>
    </source>
</evidence>
<keyword evidence="5" id="KW-1185">Reference proteome</keyword>
<dbReference type="InterPro" id="IPR019775">
    <property type="entry name" value="WD40_repeat_CS"/>
</dbReference>
<dbReference type="PANTHER" id="PTHR19854">
    <property type="entry name" value="TRANSDUCIN BETA-LIKE 3"/>
    <property type="match status" value="1"/>
</dbReference>
<dbReference type="PANTHER" id="PTHR19854:SF1">
    <property type="entry name" value="GUANINE NUCLEOTIDE-BINDING PROTEIN SUBUNIT BETA-LIKE PROTEIN 1"/>
    <property type="match status" value="1"/>
</dbReference>
<dbReference type="PROSITE" id="PS50082">
    <property type="entry name" value="WD_REPEATS_2"/>
    <property type="match status" value="1"/>
</dbReference>
<name>A0A9P0KW89_ACAOB</name>
<dbReference type="PROSITE" id="PS50294">
    <property type="entry name" value="WD_REPEATS_REGION"/>
    <property type="match status" value="1"/>
</dbReference>
<reference evidence="4" key="1">
    <citation type="submission" date="2022-03" db="EMBL/GenBank/DDBJ databases">
        <authorList>
            <person name="Sayadi A."/>
        </authorList>
    </citation>
    <scope>NUCLEOTIDE SEQUENCE</scope>
</reference>
<dbReference type="Gene3D" id="2.130.10.10">
    <property type="entry name" value="YVTN repeat-like/Quinoprotein amine dehydrogenase"/>
    <property type="match status" value="2"/>
</dbReference>
<sequence length="316" mass="35055">MQPVKPPRSNSMLPPDPVYTLKSDMGYIQHMNFFQGGTSQLLAATEKGLVYFWDLNTNRASCKKKMGEGILAIHSYDDKIITQEKSGIVKLWSVESDQSINSYECCGGHCKSITVGDTLVLPQEHGVDLVNKKTFEKTKTLLSNKENLGHVMALEKMEFESNTYILAGYESGDVILWDATEGKTCGDCKFQEHLTTLTFDSPMGRGVCAGASNAMQVFSIDDSFNISVKCEVSLPSEGCNIVKVRPDRQVMVSGCWDGKIRIYSWKTLRTLAVLTEHNAFITDIQFSPDKVSFWGANIMAASGSDGVISLWDLYNH</sequence>
<keyword evidence="2" id="KW-0677">Repeat</keyword>
<evidence type="ECO:0000256" key="3">
    <source>
        <dbReference type="PROSITE-ProRule" id="PRU00221"/>
    </source>
</evidence>
<dbReference type="AlphaFoldDB" id="A0A9P0KW89"/>
<comment type="caution">
    <text evidence="4">The sequence shown here is derived from an EMBL/GenBank/DDBJ whole genome shotgun (WGS) entry which is preliminary data.</text>
</comment>
<dbReference type="PROSITE" id="PS00678">
    <property type="entry name" value="WD_REPEATS_1"/>
    <property type="match status" value="1"/>
</dbReference>
<dbReference type="OrthoDB" id="7668193at2759"/>
<dbReference type="InterPro" id="IPR015943">
    <property type="entry name" value="WD40/YVTN_repeat-like_dom_sf"/>
</dbReference>
<organism evidence="4 5">
    <name type="scientific">Acanthoscelides obtectus</name>
    <name type="common">Bean weevil</name>
    <name type="synonym">Bruchus obtectus</name>
    <dbReference type="NCBI Taxonomy" id="200917"/>
    <lineage>
        <taxon>Eukaryota</taxon>
        <taxon>Metazoa</taxon>
        <taxon>Ecdysozoa</taxon>
        <taxon>Arthropoda</taxon>
        <taxon>Hexapoda</taxon>
        <taxon>Insecta</taxon>
        <taxon>Pterygota</taxon>
        <taxon>Neoptera</taxon>
        <taxon>Endopterygota</taxon>
        <taxon>Coleoptera</taxon>
        <taxon>Polyphaga</taxon>
        <taxon>Cucujiformia</taxon>
        <taxon>Chrysomeloidea</taxon>
        <taxon>Chrysomelidae</taxon>
        <taxon>Bruchinae</taxon>
        <taxon>Bruchini</taxon>
        <taxon>Acanthoscelides</taxon>
    </lineage>
</organism>
<dbReference type="Proteomes" id="UP001152888">
    <property type="component" value="Unassembled WGS sequence"/>
</dbReference>
<evidence type="ECO:0000313" key="5">
    <source>
        <dbReference type="Proteomes" id="UP001152888"/>
    </source>
</evidence>
<dbReference type="Pfam" id="PF00400">
    <property type="entry name" value="WD40"/>
    <property type="match status" value="2"/>
</dbReference>
<feature type="repeat" description="WD" evidence="3">
    <location>
        <begin position="274"/>
        <end position="316"/>
    </location>
</feature>
<keyword evidence="1 3" id="KW-0853">WD repeat</keyword>
<dbReference type="InterPro" id="IPR001680">
    <property type="entry name" value="WD40_rpt"/>
</dbReference>
<dbReference type="InterPro" id="IPR036322">
    <property type="entry name" value="WD40_repeat_dom_sf"/>
</dbReference>
<protein>
    <recommendedName>
        <fullName evidence="6">Guanine nucleotide-binding protein subunit beta-like protein 1</fullName>
    </recommendedName>
</protein>
<evidence type="ECO:0008006" key="6">
    <source>
        <dbReference type="Google" id="ProtNLM"/>
    </source>
</evidence>
<accession>A0A9P0KW89</accession>
<proteinExistence type="predicted"/>
<gene>
    <name evidence="4" type="ORF">ACAOBT_LOCUS15721</name>
</gene>
<dbReference type="SUPFAM" id="SSF50978">
    <property type="entry name" value="WD40 repeat-like"/>
    <property type="match status" value="1"/>
</dbReference>
<evidence type="ECO:0000256" key="2">
    <source>
        <dbReference type="ARBA" id="ARBA00022737"/>
    </source>
</evidence>
<evidence type="ECO:0000256" key="1">
    <source>
        <dbReference type="ARBA" id="ARBA00022574"/>
    </source>
</evidence>
<dbReference type="SMART" id="SM00320">
    <property type="entry name" value="WD40"/>
    <property type="match status" value="4"/>
</dbReference>